<feature type="compositionally biased region" description="Polar residues" evidence="1">
    <location>
        <begin position="154"/>
        <end position="171"/>
    </location>
</feature>
<evidence type="ECO:0000313" key="3">
    <source>
        <dbReference type="Proteomes" id="UP001338582"/>
    </source>
</evidence>
<feature type="compositionally biased region" description="Low complexity" evidence="1">
    <location>
        <begin position="321"/>
        <end position="338"/>
    </location>
</feature>
<dbReference type="KEGG" id="asau:88174181"/>
<dbReference type="EMBL" id="CP138897">
    <property type="protein sequence ID" value="WPK25786.1"/>
    <property type="molecule type" value="Genomic_DNA"/>
</dbReference>
<feature type="region of interest" description="Disordered" evidence="1">
    <location>
        <begin position="248"/>
        <end position="276"/>
    </location>
</feature>
<feature type="compositionally biased region" description="Polar residues" evidence="1">
    <location>
        <begin position="356"/>
        <end position="388"/>
    </location>
</feature>
<feature type="region of interest" description="Disordered" evidence="1">
    <location>
        <begin position="317"/>
        <end position="388"/>
    </location>
</feature>
<proteinExistence type="predicted"/>
<evidence type="ECO:0000313" key="2">
    <source>
        <dbReference type="EMBL" id="WPK25786.1"/>
    </source>
</evidence>
<dbReference type="RefSeq" id="XP_062878168.1">
    <property type="nucleotide sequence ID" value="XM_063022098.1"/>
</dbReference>
<evidence type="ECO:0000256" key="1">
    <source>
        <dbReference type="SAM" id="MobiDB-lite"/>
    </source>
</evidence>
<dbReference type="GeneID" id="88174181"/>
<keyword evidence="3" id="KW-1185">Reference proteome</keyword>
<name>A0AAX4HBN6_9ASCO</name>
<sequence length="528" mass="57649">MMQDGFSNMLSTPIKKIRELTIHSPGDGSEDPAYGFLSSVNRNKSLQHQSSQDTMSFSRQDSISPIRYPSMSEFSVKPVPLEQISQSMLDRGYSRTLGNKVLRELDNRANEISRQISTGHNAKTRPSNAKLKRYSQFHKPIFQKMESISSHYAATRGGSTHSQSNDLLSSASKKRRTLNGPEEIFAMEKENESPVRRKDPAQRTISGLEVSSTPFMGAVPSLKKETPQATPLLSSPYRDLDASPYVSASPQVSPVRTLDPASQSSSPTKFTRISPSKGSMNLNKLLLDDFEFAKPEGPVKIRQSSLQMAGVVPTTGLSGIPQLQKKPSSSSLQKKPSLTNFQGSSLAGLNKKPSIGSLQRASAPSTHSTQRAELPNSNSSRIASTREQTLNKKPLVSLLLSRTGTVTAQKETISLLKKKLLLSTLNRSSSAQPSPKVSNTRHIYNLPNSSSQRSSISHYGKLLDPTLSSSQSSHSILSRSNITIPKPFSLYDKPTISSSQKSFGAMQSSASLRSLALNLTSRSGFHKQ</sequence>
<accession>A0AAX4HBN6</accession>
<protein>
    <submittedName>
        <fullName evidence="2">Uncharacterized protein</fullName>
    </submittedName>
</protein>
<dbReference type="AlphaFoldDB" id="A0AAX4HBN6"/>
<dbReference type="Proteomes" id="UP001338582">
    <property type="component" value="Chromosome 4"/>
</dbReference>
<organism evidence="2 3">
    <name type="scientific">Australozyma saopauloensis</name>
    <dbReference type="NCBI Taxonomy" id="291208"/>
    <lineage>
        <taxon>Eukaryota</taxon>
        <taxon>Fungi</taxon>
        <taxon>Dikarya</taxon>
        <taxon>Ascomycota</taxon>
        <taxon>Saccharomycotina</taxon>
        <taxon>Pichiomycetes</taxon>
        <taxon>Metschnikowiaceae</taxon>
        <taxon>Australozyma</taxon>
    </lineage>
</organism>
<reference evidence="2 3" key="1">
    <citation type="submission" date="2023-10" db="EMBL/GenBank/DDBJ databases">
        <title>Draft Genome Sequence of Candida saopaulonensis from a very Premature Infant with Sepsis.</title>
        <authorList>
            <person name="Ning Y."/>
            <person name="Dai R."/>
            <person name="Xiao M."/>
            <person name="Xu Y."/>
            <person name="Yan Q."/>
            <person name="Zhang L."/>
        </authorList>
    </citation>
    <scope>NUCLEOTIDE SEQUENCE [LARGE SCALE GENOMIC DNA]</scope>
    <source>
        <strain evidence="2 3">19XY460</strain>
    </source>
</reference>
<feature type="region of interest" description="Disordered" evidence="1">
    <location>
        <begin position="154"/>
        <end position="181"/>
    </location>
</feature>
<gene>
    <name evidence="2" type="ORF">PUMCH_003117</name>
</gene>